<evidence type="ECO:0000256" key="4">
    <source>
        <dbReference type="ARBA" id="ARBA00022746"/>
    </source>
</evidence>
<dbReference type="GO" id="GO:0016117">
    <property type="term" value="P:carotenoid biosynthetic process"/>
    <property type="evidence" value="ECO:0007669"/>
    <property type="project" value="UniProtKB-KW"/>
</dbReference>
<dbReference type="Proteomes" id="UP001144396">
    <property type="component" value="Unassembled WGS sequence"/>
</dbReference>
<dbReference type="GO" id="GO:0016872">
    <property type="term" value="F:intramolecular lyase activity"/>
    <property type="evidence" value="ECO:0007669"/>
    <property type="project" value="InterPro"/>
</dbReference>
<evidence type="ECO:0000313" key="11">
    <source>
        <dbReference type="Proteomes" id="UP001144396"/>
    </source>
</evidence>
<evidence type="ECO:0000256" key="3">
    <source>
        <dbReference type="ARBA" id="ARBA00022692"/>
    </source>
</evidence>
<dbReference type="NCBIfam" id="TIGR03462">
    <property type="entry name" value="CarR_dom_SF"/>
    <property type="match status" value="1"/>
</dbReference>
<feature type="transmembrane region" description="Helical" evidence="8">
    <location>
        <begin position="80"/>
        <end position="97"/>
    </location>
</feature>
<evidence type="ECO:0000256" key="1">
    <source>
        <dbReference type="ARBA" id="ARBA00004141"/>
    </source>
</evidence>
<evidence type="ECO:0000256" key="5">
    <source>
        <dbReference type="ARBA" id="ARBA00022989"/>
    </source>
</evidence>
<keyword evidence="7" id="KW-0413">Isomerase</keyword>
<dbReference type="InterPro" id="IPR017825">
    <property type="entry name" value="Lycopene_cyclase_dom"/>
</dbReference>
<evidence type="ECO:0000256" key="7">
    <source>
        <dbReference type="ARBA" id="ARBA00023235"/>
    </source>
</evidence>
<keyword evidence="6 8" id="KW-0472">Membrane</keyword>
<comment type="pathway">
    <text evidence="2">Carotenoid biosynthesis.</text>
</comment>
<evidence type="ECO:0000256" key="8">
    <source>
        <dbReference type="SAM" id="Phobius"/>
    </source>
</evidence>
<dbReference type="EMBL" id="BSDP01000001">
    <property type="protein sequence ID" value="GLI29110.1"/>
    <property type="molecule type" value="Genomic_DNA"/>
</dbReference>
<feature type="domain" description="Lycopene cyclase" evidence="9">
    <location>
        <begin position="12"/>
        <end position="92"/>
    </location>
</feature>
<accession>A0A9W6CZH4</accession>
<name>A0A9W6CZH4_9MICO</name>
<evidence type="ECO:0000256" key="6">
    <source>
        <dbReference type="ARBA" id="ARBA00023136"/>
    </source>
</evidence>
<keyword evidence="3 8" id="KW-0812">Transmembrane</keyword>
<dbReference type="Pfam" id="PF18916">
    <property type="entry name" value="Lycopene_cyc"/>
    <property type="match status" value="1"/>
</dbReference>
<dbReference type="RefSeq" id="WP_281887007.1">
    <property type="nucleotide sequence ID" value="NZ_BSDP01000001.1"/>
</dbReference>
<evidence type="ECO:0000259" key="9">
    <source>
        <dbReference type="Pfam" id="PF18916"/>
    </source>
</evidence>
<reference evidence="10" key="1">
    <citation type="submission" date="2022-12" db="EMBL/GenBank/DDBJ databases">
        <title>Reference genome sequencing for broad-spectrum identification of bacterial and archaeal isolates by mass spectrometry.</title>
        <authorList>
            <person name="Sekiguchi Y."/>
            <person name="Tourlousse D.M."/>
        </authorList>
    </citation>
    <scope>NUCLEOTIDE SEQUENCE</scope>
    <source>
        <strain evidence="10">14</strain>
    </source>
</reference>
<gene>
    <name evidence="10" type="ORF">ARHIZOSPH14_33520</name>
</gene>
<proteinExistence type="predicted"/>
<keyword evidence="11" id="KW-1185">Reference proteome</keyword>
<evidence type="ECO:0000256" key="2">
    <source>
        <dbReference type="ARBA" id="ARBA00004829"/>
    </source>
</evidence>
<feature type="transmembrane region" description="Helical" evidence="8">
    <location>
        <begin position="33"/>
        <end position="60"/>
    </location>
</feature>
<comment type="subcellular location">
    <subcellularLocation>
        <location evidence="1">Membrane</location>
        <topology evidence="1">Multi-pass membrane protein</topology>
    </subcellularLocation>
</comment>
<dbReference type="GO" id="GO:0045436">
    <property type="term" value="F:lycopene beta cyclase activity"/>
    <property type="evidence" value="ECO:0007669"/>
    <property type="project" value="UniProtKB-ARBA"/>
</dbReference>
<sequence length="113" mass="11917">MTYLLLCIPFLAVAAGLAAWAFARLPRPRGRAVAAVGIAAALLLALTAIFDSIMIGVGLVAYDPELRSGITIGLAPLEDFAYTVAAVLALPALWVLLPGRRTDSRRTTRPEAT</sequence>
<keyword evidence="5 8" id="KW-1133">Transmembrane helix</keyword>
<organism evidence="10 11">
    <name type="scientific">Agromyces rhizosphaerae</name>
    <dbReference type="NCBI Taxonomy" id="88374"/>
    <lineage>
        <taxon>Bacteria</taxon>
        <taxon>Bacillati</taxon>
        <taxon>Actinomycetota</taxon>
        <taxon>Actinomycetes</taxon>
        <taxon>Micrococcales</taxon>
        <taxon>Microbacteriaceae</taxon>
        <taxon>Agromyces</taxon>
    </lineage>
</organism>
<dbReference type="GO" id="GO:0016020">
    <property type="term" value="C:membrane"/>
    <property type="evidence" value="ECO:0007669"/>
    <property type="project" value="UniProtKB-SubCell"/>
</dbReference>
<protein>
    <recommendedName>
        <fullName evidence="9">Lycopene cyclase domain-containing protein</fullName>
    </recommendedName>
</protein>
<dbReference type="AlphaFoldDB" id="A0A9W6CZH4"/>
<comment type="caution">
    <text evidence="10">The sequence shown here is derived from an EMBL/GenBank/DDBJ whole genome shotgun (WGS) entry which is preliminary data.</text>
</comment>
<keyword evidence="4" id="KW-0125">Carotenoid biosynthesis</keyword>
<evidence type="ECO:0000313" key="10">
    <source>
        <dbReference type="EMBL" id="GLI29110.1"/>
    </source>
</evidence>